<name>A0ABQ2WHI7_9ALTE</name>
<dbReference type="SMART" id="SM00897">
    <property type="entry name" value="FIST"/>
    <property type="match status" value="1"/>
</dbReference>
<sequence>MTAVYHALSRQHDASLAVAELAAQLPLAQISIVLFFCSSRYDLKQLAAAFSERFSDTQLVGCTTAGEISREGYEAGSVCAIGFHHAYFSCQAQVIEQLDGFDLLRAQRTITPLFAKLPQANHQHILALTLLDGLSSQEEVVLLQLETALGRIPHFGGSAGDNNQLRRTHVFFQKQFYSNAAVVILLQTALPFQVFSGHHLVPRAEKFVVTAASADYRTVYEIDAEPAATVYSRLVGCDPEHLTATVFALHPLAVKIGQEYYVRSIQRVNADGSLTFYCALGLGAVLTAMDNTPMLPALAALFADCEKTVGPPLFTLGCDCVLRRQELAERGLLAEASAFYHENQVIGFSTYGEHHEGVHLNQTFTGVMFGQPSIDTIEMEIPCDR</sequence>
<dbReference type="NCBIfam" id="NF041558">
    <property type="entry name" value="NosP"/>
    <property type="match status" value="1"/>
</dbReference>
<dbReference type="Pfam" id="PF08495">
    <property type="entry name" value="FIST"/>
    <property type="match status" value="1"/>
</dbReference>
<protein>
    <recommendedName>
        <fullName evidence="5">GfdT protein</fullName>
    </recommendedName>
</protein>
<keyword evidence="4" id="KW-1185">Reference proteome</keyword>
<dbReference type="Pfam" id="PF10442">
    <property type="entry name" value="FIST_C"/>
    <property type="match status" value="1"/>
</dbReference>
<dbReference type="PANTHER" id="PTHR40252">
    <property type="entry name" value="BLR0328 PROTEIN"/>
    <property type="match status" value="1"/>
</dbReference>
<evidence type="ECO:0000259" key="2">
    <source>
        <dbReference type="SMART" id="SM01204"/>
    </source>
</evidence>
<dbReference type="InterPro" id="IPR013702">
    <property type="entry name" value="FIST_domain_N"/>
</dbReference>
<evidence type="ECO:0000259" key="1">
    <source>
        <dbReference type="SMART" id="SM00897"/>
    </source>
</evidence>
<reference evidence="4" key="1">
    <citation type="journal article" date="2019" name="Int. J. Syst. Evol. Microbiol.">
        <title>The Global Catalogue of Microorganisms (GCM) 10K type strain sequencing project: providing services to taxonomists for standard genome sequencing and annotation.</title>
        <authorList>
            <consortium name="The Broad Institute Genomics Platform"/>
            <consortium name="The Broad Institute Genome Sequencing Center for Infectious Disease"/>
            <person name="Wu L."/>
            <person name="Ma J."/>
        </authorList>
    </citation>
    <scope>NUCLEOTIDE SEQUENCE [LARGE SCALE GENOMIC DNA]</scope>
    <source>
        <strain evidence="4">KCTC 23723</strain>
    </source>
</reference>
<proteinExistence type="predicted"/>
<gene>
    <name evidence="3" type="ORF">GCM10008111_10840</name>
</gene>
<feature type="domain" description="FIST C-domain" evidence="2">
    <location>
        <begin position="227"/>
        <end position="357"/>
    </location>
</feature>
<accession>A0ABQ2WHI7</accession>
<organism evidence="3 4">
    <name type="scientific">Alishewanella tabrizica</name>
    <dbReference type="NCBI Taxonomy" id="671278"/>
    <lineage>
        <taxon>Bacteria</taxon>
        <taxon>Pseudomonadati</taxon>
        <taxon>Pseudomonadota</taxon>
        <taxon>Gammaproteobacteria</taxon>
        <taxon>Alteromonadales</taxon>
        <taxon>Alteromonadaceae</taxon>
        <taxon>Alishewanella</taxon>
    </lineage>
</organism>
<dbReference type="PANTHER" id="PTHR40252:SF2">
    <property type="entry name" value="BLR0328 PROTEIN"/>
    <property type="match status" value="1"/>
</dbReference>
<evidence type="ECO:0000313" key="3">
    <source>
        <dbReference type="EMBL" id="GGW56731.1"/>
    </source>
</evidence>
<dbReference type="InterPro" id="IPR019494">
    <property type="entry name" value="FIST_C"/>
</dbReference>
<evidence type="ECO:0000313" key="4">
    <source>
        <dbReference type="Proteomes" id="UP000634667"/>
    </source>
</evidence>
<evidence type="ECO:0008006" key="5">
    <source>
        <dbReference type="Google" id="ProtNLM"/>
    </source>
</evidence>
<dbReference type="RefSeq" id="WP_189481307.1">
    <property type="nucleotide sequence ID" value="NZ_BMYR01000004.1"/>
</dbReference>
<dbReference type="SMART" id="SM01204">
    <property type="entry name" value="FIST_C"/>
    <property type="match status" value="1"/>
</dbReference>
<comment type="caution">
    <text evidence="3">The sequence shown here is derived from an EMBL/GenBank/DDBJ whole genome shotgun (WGS) entry which is preliminary data.</text>
</comment>
<dbReference type="EMBL" id="BMYR01000004">
    <property type="protein sequence ID" value="GGW56731.1"/>
    <property type="molecule type" value="Genomic_DNA"/>
</dbReference>
<dbReference type="Proteomes" id="UP000634667">
    <property type="component" value="Unassembled WGS sequence"/>
</dbReference>
<feature type="domain" description="FIST" evidence="1">
    <location>
        <begin position="28"/>
        <end position="226"/>
    </location>
</feature>